<dbReference type="EMBL" id="LT840184">
    <property type="protein sequence ID" value="SMF88049.1"/>
    <property type="molecule type" value="Genomic_DNA"/>
</dbReference>
<accession>A0A1X7HK61</accession>
<dbReference type="Proteomes" id="UP000192940">
    <property type="component" value="Chromosome I"/>
</dbReference>
<evidence type="ECO:0000259" key="1">
    <source>
        <dbReference type="Pfam" id="PF18066"/>
    </source>
</evidence>
<sequence length="119" mass="13284">MTREEILAMKPWQIDRHVHEILFDGEDLSEFEYKGNGSYVKVTDTSVIWRDVPNYSTNLSAAWEVFEKFGYHAFIETNHGGGYIASVNCIAAFAITAPEAICKAALIAVLDPINLPGDF</sequence>
<gene>
    <name evidence="2" type="ORF">SAMN05661091_4082</name>
</gene>
<dbReference type="InterPro" id="IPR041270">
    <property type="entry name" value="Phage_ABA_S"/>
</dbReference>
<dbReference type="RefSeq" id="WP_208914858.1">
    <property type="nucleotide sequence ID" value="NZ_LT840184.1"/>
</dbReference>
<dbReference type="STRING" id="1313296.SAMN05661091_4082"/>
<feature type="domain" description="Phage ABA sandwich" evidence="1">
    <location>
        <begin position="42"/>
        <end position="106"/>
    </location>
</feature>
<name>A0A1X7HK61_9BACL</name>
<evidence type="ECO:0000313" key="3">
    <source>
        <dbReference type="Proteomes" id="UP000192940"/>
    </source>
</evidence>
<reference evidence="2 3" key="1">
    <citation type="submission" date="2017-04" db="EMBL/GenBank/DDBJ databases">
        <authorList>
            <person name="Afonso C.L."/>
            <person name="Miller P.J."/>
            <person name="Scott M.A."/>
            <person name="Spackman E."/>
            <person name="Goraichik I."/>
            <person name="Dimitrov K.M."/>
            <person name="Suarez D.L."/>
            <person name="Swayne D.E."/>
        </authorList>
    </citation>
    <scope>NUCLEOTIDE SEQUENCE [LARGE SCALE GENOMIC DNA]</scope>
    <source>
        <strain evidence="2 3">N3/975</strain>
    </source>
</reference>
<dbReference type="InterPro" id="IPR028985">
    <property type="entry name" value="Bacillus_phage_prot-like"/>
</dbReference>
<proteinExistence type="predicted"/>
<dbReference type="Gene3D" id="3.30.2120.10">
    <property type="entry name" value="Bacillus phage protein-like"/>
    <property type="match status" value="1"/>
</dbReference>
<keyword evidence="3" id="KW-1185">Reference proteome</keyword>
<evidence type="ECO:0000313" key="2">
    <source>
        <dbReference type="EMBL" id="SMF88049.1"/>
    </source>
</evidence>
<dbReference type="SUPFAM" id="SSF111074">
    <property type="entry name" value="Bacillus phage protein"/>
    <property type="match status" value="1"/>
</dbReference>
<dbReference type="AlphaFoldDB" id="A0A1X7HK61"/>
<protein>
    <recommendedName>
        <fullName evidence="1">Phage ABA sandwich domain-containing protein</fullName>
    </recommendedName>
</protein>
<organism evidence="2 3">
    <name type="scientific">Paenibacillus uliginis N3/975</name>
    <dbReference type="NCBI Taxonomy" id="1313296"/>
    <lineage>
        <taxon>Bacteria</taxon>
        <taxon>Bacillati</taxon>
        <taxon>Bacillota</taxon>
        <taxon>Bacilli</taxon>
        <taxon>Bacillales</taxon>
        <taxon>Paenibacillaceae</taxon>
        <taxon>Paenibacillus</taxon>
    </lineage>
</organism>
<dbReference type="Pfam" id="PF18066">
    <property type="entry name" value="Phage_ABA_S"/>
    <property type="match status" value="1"/>
</dbReference>